<reference evidence="1 2" key="1">
    <citation type="journal article" date="2016" name="Nat. Commun.">
        <title>Thousands of microbial genomes shed light on interconnected biogeochemical processes in an aquifer system.</title>
        <authorList>
            <person name="Anantharaman K."/>
            <person name="Brown C.T."/>
            <person name="Hug L.A."/>
            <person name="Sharon I."/>
            <person name="Castelle C.J."/>
            <person name="Probst A.J."/>
            <person name="Thomas B.C."/>
            <person name="Singh A."/>
            <person name="Wilkins M.J."/>
            <person name="Karaoz U."/>
            <person name="Brodie E.L."/>
            <person name="Williams K.H."/>
            <person name="Hubbard S.S."/>
            <person name="Banfield J.F."/>
        </authorList>
    </citation>
    <scope>NUCLEOTIDE SEQUENCE [LARGE SCALE GENOMIC DNA]</scope>
</reference>
<evidence type="ECO:0008006" key="3">
    <source>
        <dbReference type="Google" id="ProtNLM"/>
    </source>
</evidence>
<accession>A0A1F6MS30</accession>
<dbReference type="STRING" id="1798692.A3G00_00210"/>
<dbReference type="AlphaFoldDB" id="A0A1F6MS30"/>
<proteinExistence type="predicted"/>
<dbReference type="Proteomes" id="UP000178347">
    <property type="component" value="Unassembled WGS sequence"/>
</dbReference>
<gene>
    <name evidence="1" type="ORF">A3G00_00210</name>
</gene>
<name>A0A1F6MS30_9BACT</name>
<sequence>MSKVFCIFGYGVPKNIIEDDNYRRYLSIVFNRIFDIAGGEKATILFCGGSTDCFKPYKRTEADEMSRLFKNLAKRKEVGGEAKKWEYILLNKTVCGLENILYTVGYLKKNRIKKTDVNVFCEQTRTRRIKTLLAYGKKYDKKLHQINFRILPVDFDLSSNRYLAKEFIAKREKHDTKQEFEAIKSQKALLKWRQWHLRKLEYLRKHSYDKNGSKVVENWWRENIGF</sequence>
<dbReference type="EMBL" id="MFQN01000014">
    <property type="protein sequence ID" value="OGH74466.1"/>
    <property type="molecule type" value="Genomic_DNA"/>
</dbReference>
<organism evidence="1 2">
    <name type="scientific">Candidatus Magasanikbacteria bacterium RIFCSPLOWO2_12_FULL_43_12</name>
    <dbReference type="NCBI Taxonomy" id="1798692"/>
    <lineage>
        <taxon>Bacteria</taxon>
        <taxon>Candidatus Magasanikiibacteriota</taxon>
    </lineage>
</organism>
<evidence type="ECO:0000313" key="1">
    <source>
        <dbReference type="EMBL" id="OGH74466.1"/>
    </source>
</evidence>
<comment type="caution">
    <text evidence="1">The sequence shown here is derived from an EMBL/GenBank/DDBJ whole genome shotgun (WGS) entry which is preliminary data.</text>
</comment>
<evidence type="ECO:0000313" key="2">
    <source>
        <dbReference type="Proteomes" id="UP000178347"/>
    </source>
</evidence>
<protein>
    <recommendedName>
        <fullName evidence="3">DUF218 domain-containing protein</fullName>
    </recommendedName>
</protein>